<gene>
    <name evidence="1" type="ORF">O9H85_13305</name>
</gene>
<evidence type="ECO:0000313" key="2">
    <source>
        <dbReference type="Proteomes" id="UP001527882"/>
    </source>
</evidence>
<dbReference type="Proteomes" id="UP001527882">
    <property type="component" value="Unassembled WGS sequence"/>
</dbReference>
<dbReference type="RefSeq" id="WP_269881904.1">
    <property type="nucleotide sequence ID" value="NZ_JAQAGZ010000008.1"/>
</dbReference>
<comment type="caution">
    <text evidence="1">The sequence shown here is derived from an EMBL/GenBank/DDBJ whole genome shotgun (WGS) entry which is preliminary data.</text>
</comment>
<keyword evidence="2" id="KW-1185">Reference proteome</keyword>
<protein>
    <submittedName>
        <fullName evidence="1">Uncharacterized protein</fullName>
    </submittedName>
</protein>
<name>A0ABT4Q932_9BACL</name>
<proteinExistence type="predicted"/>
<evidence type="ECO:0000313" key="1">
    <source>
        <dbReference type="EMBL" id="MCZ8513387.1"/>
    </source>
</evidence>
<accession>A0ABT4Q932</accession>
<sequence>MKMNIKSNLNKRIRILSVGTSAFYTDQEHVFKKELNGLYLQRKFLREEKKKDIKRKKPIENLFEQLNQQLKDTQSLIDKIKQEKLYPLFNEGGKETIRRQQGSRLVRR</sequence>
<organism evidence="1 2">
    <name type="scientific">Paenibacillus gyeongsangnamensis</name>
    <dbReference type="NCBI Taxonomy" id="3388067"/>
    <lineage>
        <taxon>Bacteria</taxon>
        <taxon>Bacillati</taxon>
        <taxon>Bacillota</taxon>
        <taxon>Bacilli</taxon>
        <taxon>Bacillales</taxon>
        <taxon>Paenibacillaceae</taxon>
        <taxon>Paenibacillus</taxon>
    </lineage>
</organism>
<dbReference type="EMBL" id="JAQAGZ010000008">
    <property type="protein sequence ID" value="MCZ8513387.1"/>
    <property type="molecule type" value="Genomic_DNA"/>
</dbReference>
<reference evidence="1 2" key="1">
    <citation type="submission" date="2022-12" db="EMBL/GenBank/DDBJ databases">
        <title>Draft genome sequence of Paenibacillus sp. dW9.</title>
        <authorList>
            <person name="Choi E.-W."/>
            <person name="Kim D.-U."/>
        </authorList>
    </citation>
    <scope>NUCLEOTIDE SEQUENCE [LARGE SCALE GENOMIC DNA]</scope>
    <source>
        <strain evidence="2">dW9</strain>
    </source>
</reference>